<name>A0AAE0NQY6_9PEZI</name>
<proteinExistence type="predicted"/>
<evidence type="ECO:0000313" key="2">
    <source>
        <dbReference type="Proteomes" id="UP001285441"/>
    </source>
</evidence>
<reference evidence="1" key="1">
    <citation type="journal article" date="2023" name="Mol. Phylogenet. Evol.">
        <title>Genome-scale phylogeny and comparative genomics of the fungal order Sordariales.</title>
        <authorList>
            <person name="Hensen N."/>
            <person name="Bonometti L."/>
            <person name="Westerberg I."/>
            <person name="Brannstrom I.O."/>
            <person name="Guillou S."/>
            <person name="Cros-Aarteil S."/>
            <person name="Calhoun S."/>
            <person name="Haridas S."/>
            <person name="Kuo A."/>
            <person name="Mondo S."/>
            <person name="Pangilinan J."/>
            <person name="Riley R."/>
            <person name="LaButti K."/>
            <person name="Andreopoulos B."/>
            <person name="Lipzen A."/>
            <person name="Chen C."/>
            <person name="Yan M."/>
            <person name="Daum C."/>
            <person name="Ng V."/>
            <person name="Clum A."/>
            <person name="Steindorff A."/>
            <person name="Ohm R.A."/>
            <person name="Martin F."/>
            <person name="Silar P."/>
            <person name="Natvig D.O."/>
            <person name="Lalanne C."/>
            <person name="Gautier V."/>
            <person name="Ament-Velasquez S.L."/>
            <person name="Kruys A."/>
            <person name="Hutchinson M.I."/>
            <person name="Powell A.J."/>
            <person name="Barry K."/>
            <person name="Miller A.N."/>
            <person name="Grigoriev I.V."/>
            <person name="Debuchy R."/>
            <person name="Gladieux P."/>
            <person name="Hiltunen Thoren M."/>
            <person name="Johannesson H."/>
        </authorList>
    </citation>
    <scope>NUCLEOTIDE SEQUENCE</scope>
    <source>
        <strain evidence="1">CBS 232.78</strain>
    </source>
</reference>
<organism evidence="1 2">
    <name type="scientific">Podospora didyma</name>
    <dbReference type="NCBI Taxonomy" id="330526"/>
    <lineage>
        <taxon>Eukaryota</taxon>
        <taxon>Fungi</taxon>
        <taxon>Dikarya</taxon>
        <taxon>Ascomycota</taxon>
        <taxon>Pezizomycotina</taxon>
        <taxon>Sordariomycetes</taxon>
        <taxon>Sordariomycetidae</taxon>
        <taxon>Sordariales</taxon>
        <taxon>Podosporaceae</taxon>
        <taxon>Podospora</taxon>
    </lineage>
</organism>
<comment type="caution">
    <text evidence="1">The sequence shown here is derived from an EMBL/GenBank/DDBJ whole genome shotgun (WGS) entry which is preliminary data.</text>
</comment>
<gene>
    <name evidence="1" type="ORF">B0H63DRAFT_544670</name>
</gene>
<evidence type="ECO:0000313" key="1">
    <source>
        <dbReference type="EMBL" id="KAK3386082.1"/>
    </source>
</evidence>
<dbReference type="EMBL" id="JAULSW010000004">
    <property type="protein sequence ID" value="KAK3386082.1"/>
    <property type="molecule type" value="Genomic_DNA"/>
</dbReference>
<reference evidence="1" key="2">
    <citation type="submission" date="2023-06" db="EMBL/GenBank/DDBJ databases">
        <authorList>
            <consortium name="Lawrence Berkeley National Laboratory"/>
            <person name="Haridas S."/>
            <person name="Hensen N."/>
            <person name="Bonometti L."/>
            <person name="Westerberg I."/>
            <person name="Brannstrom I.O."/>
            <person name="Guillou S."/>
            <person name="Cros-Aarteil S."/>
            <person name="Calhoun S."/>
            <person name="Kuo A."/>
            <person name="Mondo S."/>
            <person name="Pangilinan J."/>
            <person name="Riley R."/>
            <person name="LaButti K."/>
            <person name="Andreopoulos B."/>
            <person name="Lipzen A."/>
            <person name="Chen C."/>
            <person name="Yanf M."/>
            <person name="Daum C."/>
            <person name="Ng V."/>
            <person name="Clum A."/>
            <person name="Steindorff A."/>
            <person name="Ohm R."/>
            <person name="Martin F."/>
            <person name="Silar P."/>
            <person name="Natvig D."/>
            <person name="Lalanne C."/>
            <person name="Gautier V."/>
            <person name="Ament-velasquez S.L."/>
            <person name="Kruys A."/>
            <person name="Hutchinson M.I."/>
            <person name="Powell A.J."/>
            <person name="Barry K."/>
            <person name="Miller A.N."/>
            <person name="Grigoriev I.V."/>
            <person name="Debuchy R."/>
            <person name="Gladieux P."/>
            <person name="Thoren M.H."/>
            <person name="Johannesson H."/>
        </authorList>
    </citation>
    <scope>NUCLEOTIDE SEQUENCE</scope>
    <source>
        <strain evidence="1">CBS 232.78</strain>
    </source>
</reference>
<protein>
    <submittedName>
        <fullName evidence="1">Uncharacterized protein</fullName>
    </submittedName>
</protein>
<dbReference type="Proteomes" id="UP001285441">
    <property type="component" value="Unassembled WGS sequence"/>
</dbReference>
<accession>A0AAE0NQY6</accession>
<keyword evidence="2" id="KW-1185">Reference proteome</keyword>
<dbReference type="AlphaFoldDB" id="A0AAE0NQY6"/>
<sequence length="447" mass="49721">MTLDLNLTSLFSSRKMPAKNLPHDGLTRNQRRNAQKRKLMFQVAELERQAAREAIAKNLAAEKKGTSAPPSPPRAALSSSELFFCAASATAAVKNGLSFRQPSAAAAETEKVALPTMPAGLKRGIPFLPGEPRTMYGKKKKLDHRRIIKDEKKVKDELPIRVKDDEPPIMDLARTPRFLGELPIRVKDDAPPIMELTRIPRLPGEPSSSAAAATTTALGTPIPFEVHIISAMLDAQYAKQLRQYMRTHGWSADEVTATMTMLLLPKVTPLATTSPSLAMNLLLDIGETSYGELSFSPLAVGGSATIAIFKQMDDLLLPLIDERRIADAISGWRPSVVCSLSSSSSSGCRRPRQPPHQTHKIAAQRHIDLQQLLNIRRGRRNRLERRTFTREGEEWAANALGDLVEMCMRLEKYGMMTHYFAKSNARLCEMKEVEVEELAKFFKYVKP</sequence>